<proteinExistence type="predicted"/>
<keyword evidence="3" id="KW-1185">Reference proteome</keyword>
<dbReference type="AlphaFoldDB" id="A0A0M0JEM9"/>
<evidence type="ECO:0000313" key="2">
    <source>
        <dbReference type="EMBL" id="KOO24698.1"/>
    </source>
</evidence>
<sequence length="102" mass="11104">MAKGSEEIRRAAQQHAVEGEGGTAAADQLSWLPLGGFRTEEWRAPLPRRVEAYLRALPADFHPKSLKAAELQARRGPPGLGLTDAQVKIVKTCLRSLSTSKE</sequence>
<evidence type="ECO:0000313" key="3">
    <source>
        <dbReference type="Proteomes" id="UP000037460"/>
    </source>
</evidence>
<organism evidence="2 3">
    <name type="scientific">Chrysochromulina tobinii</name>
    <dbReference type="NCBI Taxonomy" id="1460289"/>
    <lineage>
        <taxon>Eukaryota</taxon>
        <taxon>Haptista</taxon>
        <taxon>Haptophyta</taxon>
        <taxon>Prymnesiophyceae</taxon>
        <taxon>Prymnesiales</taxon>
        <taxon>Chrysochromulinaceae</taxon>
        <taxon>Chrysochromulina</taxon>
    </lineage>
</organism>
<dbReference type="Proteomes" id="UP000037460">
    <property type="component" value="Unassembled WGS sequence"/>
</dbReference>
<name>A0A0M0JEM9_9EUKA</name>
<reference evidence="3" key="1">
    <citation type="journal article" date="2015" name="PLoS Genet.">
        <title>Genome Sequence and Transcriptome Analyses of Chrysochromulina tobin: Metabolic Tools for Enhanced Algal Fitness in the Prominent Order Prymnesiales (Haptophyceae).</title>
        <authorList>
            <person name="Hovde B.T."/>
            <person name="Deodato C.R."/>
            <person name="Hunsperger H.M."/>
            <person name="Ryken S.A."/>
            <person name="Yost W."/>
            <person name="Jha R.K."/>
            <person name="Patterson J."/>
            <person name="Monnat R.J. Jr."/>
            <person name="Barlow S.B."/>
            <person name="Starkenburg S.R."/>
            <person name="Cattolico R.A."/>
        </authorList>
    </citation>
    <scope>NUCLEOTIDE SEQUENCE</scope>
    <source>
        <strain evidence="3">CCMP291</strain>
    </source>
</reference>
<feature type="compositionally biased region" description="Basic and acidic residues" evidence="1">
    <location>
        <begin position="1"/>
        <end position="10"/>
    </location>
</feature>
<gene>
    <name evidence="2" type="ORF">Ctob_008932</name>
</gene>
<evidence type="ECO:0000256" key="1">
    <source>
        <dbReference type="SAM" id="MobiDB-lite"/>
    </source>
</evidence>
<feature type="region of interest" description="Disordered" evidence="1">
    <location>
        <begin position="1"/>
        <end position="23"/>
    </location>
</feature>
<dbReference type="OrthoDB" id="10581382at2759"/>
<comment type="caution">
    <text evidence="2">The sequence shown here is derived from an EMBL/GenBank/DDBJ whole genome shotgun (WGS) entry which is preliminary data.</text>
</comment>
<accession>A0A0M0JEM9</accession>
<dbReference type="EMBL" id="JWZX01003064">
    <property type="protein sequence ID" value="KOO24698.1"/>
    <property type="molecule type" value="Genomic_DNA"/>
</dbReference>
<protein>
    <submittedName>
        <fullName evidence="2">Uncharacterized protein</fullName>
    </submittedName>
</protein>